<evidence type="ECO:0000256" key="1">
    <source>
        <dbReference type="ARBA" id="ARBA00022574"/>
    </source>
</evidence>
<dbReference type="PANTHER" id="PTHR19848:SF8">
    <property type="entry name" value="F-BOX AND WD REPEAT DOMAIN CONTAINING 7"/>
    <property type="match status" value="1"/>
</dbReference>
<evidence type="ECO:0000256" key="2">
    <source>
        <dbReference type="ARBA" id="ARBA00022737"/>
    </source>
</evidence>
<dbReference type="SUPFAM" id="SSF82171">
    <property type="entry name" value="DPP6 N-terminal domain-like"/>
    <property type="match status" value="1"/>
</dbReference>
<reference evidence="4 5" key="1">
    <citation type="submission" date="2020-05" db="EMBL/GenBank/DDBJ databases">
        <title>Complete closed genome sequence of Defluviicoccus vanus.</title>
        <authorList>
            <person name="Bessarab I."/>
            <person name="Arumugam K."/>
            <person name="Maszenan A.M."/>
            <person name="Seviour R.J."/>
            <person name="Williams R.B."/>
        </authorList>
    </citation>
    <scope>NUCLEOTIDE SEQUENCE [LARGE SCALE GENOMIC DNA]</scope>
    <source>
        <strain evidence="4 5">Ben 114</strain>
    </source>
</reference>
<proteinExistence type="predicted"/>
<evidence type="ECO:0000313" key="5">
    <source>
        <dbReference type="Proteomes" id="UP000516369"/>
    </source>
</evidence>
<dbReference type="SUPFAM" id="SSF50998">
    <property type="entry name" value="Quinoprotein alcohol dehydrogenase-like"/>
    <property type="match status" value="1"/>
</dbReference>
<dbReference type="InterPro" id="IPR001680">
    <property type="entry name" value="WD40_rpt"/>
</dbReference>
<dbReference type="RefSeq" id="WP_190260413.1">
    <property type="nucleotide sequence ID" value="NZ_CP053923.1"/>
</dbReference>
<dbReference type="InterPro" id="IPR024977">
    <property type="entry name" value="Apc4-like_WD40_dom"/>
</dbReference>
<dbReference type="KEGG" id="dvn:HQ394_11935"/>
<dbReference type="InterPro" id="IPR011047">
    <property type="entry name" value="Quinoprotein_ADH-like_sf"/>
</dbReference>
<dbReference type="Gene3D" id="2.130.10.10">
    <property type="entry name" value="YVTN repeat-like/Quinoprotein amine dehydrogenase"/>
    <property type="match status" value="3"/>
</dbReference>
<organism evidence="4 5">
    <name type="scientific">Defluviicoccus vanus</name>
    <dbReference type="NCBI Taxonomy" id="111831"/>
    <lineage>
        <taxon>Bacteria</taxon>
        <taxon>Pseudomonadati</taxon>
        <taxon>Pseudomonadota</taxon>
        <taxon>Alphaproteobacteria</taxon>
        <taxon>Rhodospirillales</taxon>
        <taxon>Rhodospirillaceae</taxon>
        <taxon>Defluviicoccus</taxon>
    </lineage>
</organism>
<protein>
    <submittedName>
        <fullName evidence="4">WD40 repeat domain-containing protein</fullName>
    </submittedName>
</protein>
<gene>
    <name evidence="4" type="ORF">HQ394_11935</name>
</gene>
<dbReference type="EMBL" id="CP053923">
    <property type="protein sequence ID" value="QNT69902.1"/>
    <property type="molecule type" value="Genomic_DNA"/>
</dbReference>
<dbReference type="PANTHER" id="PTHR19848">
    <property type="entry name" value="WD40 REPEAT PROTEIN"/>
    <property type="match status" value="1"/>
</dbReference>
<dbReference type="InterPro" id="IPR015943">
    <property type="entry name" value="WD40/YVTN_repeat-like_dom_sf"/>
</dbReference>
<keyword evidence="5" id="KW-1185">Reference proteome</keyword>
<keyword evidence="1" id="KW-0853">WD repeat</keyword>
<dbReference type="SMART" id="SM00320">
    <property type="entry name" value="WD40"/>
    <property type="match status" value="6"/>
</dbReference>
<dbReference type="Pfam" id="PF00400">
    <property type="entry name" value="WD40"/>
    <property type="match status" value="1"/>
</dbReference>
<evidence type="ECO:0000313" key="4">
    <source>
        <dbReference type="EMBL" id="QNT69902.1"/>
    </source>
</evidence>
<evidence type="ECO:0000259" key="3">
    <source>
        <dbReference type="Pfam" id="PF12894"/>
    </source>
</evidence>
<name>A0A7H1N2G6_9PROT</name>
<dbReference type="AlphaFoldDB" id="A0A7H1N2G6"/>
<sequence>MSGDIATTLAKRQGWIGTIDAVVVSCVWVGRRLAIADGEGRIGWIDPAAPQVEMQAAHTGAVLCAAADATALITGGDDGQLMRHVGPEASVQMARLPGRWIEHLLLSPPLHLVAAAAGKDLIVFDVRSGESIRQFPHPSSIGGLALDPKGRRIAASYYGGVNLWWLGIDGGNPRCLEWKGSHLATTWSPNGRFVITAMQEHTLHGWRIDDEMHMRMSGYTAKTRAFAWSQKGRWLASAGAPQVVCWPFTGSDGPMGKAPLHRGDHGAVPDTDGTGVLVTQLAFHPREDVLAAGYDDGCVELIHFADGRTLPALAPGDGAVTSMAWSCDGRVLACGSEGGRIAVIPVSPASR</sequence>
<feature type="domain" description="Anaphase-promoting complex subunit 4-like WD40" evidence="3">
    <location>
        <begin position="271"/>
        <end position="313"/>
    </location>
</feature>
<dbReference type="Pfam" id="PF12894">
    <property type="entry name" value="ANAPC4_WD40"/>
    <property type="match status" value="1"/>
</dbReference>
<keyword evidence="2" id="KW-0677">Repeat</keyword>
<dbReference type="Proteomes" id="UP000516369">
    <property type="component" value="Chromosome"/>
</dbReference>
<accession>A0A7H1N2G6</accession>